<sequence>MALFCEAYAPAHSLGQDAWSVFGTGPEALLQILRPEVHLAVWHRSLPRSIAPGCARLAAAAPFRATAIGPPDAVVEAILADLPCAAPLDLLLDLQDLAACFAAIIGRDTVQLRLSGVDNDSCRRFHADAVGLRLLCTYRGAGTEWLPLAGAEAARDAAAAPPRANRLPAGSVALLKGEAKGAGRGCVHRSPPRGARDPARLLLTLDEPGRIPL</sequence>
<dbReference type="Pfam" id="PF08856">
    <property type="entry name" value="DUF1826"/>
    <property type="match status" value="1"/>
</dbReference>
<evidence type="ECO:0000313" key="2">
    <source>
        <dbReference type="Proteomes" id="UP001529369"/>
    </source>
</evidence>
<dbReference type="InterPro" id="IPR014955">
    <property type="entry name" value="DUF1826"/>
</dbReference>
<dbReference type="RefSeq" id="WP_290316624.1">
    <property type="nucleotide sequence ID" value="NZ_JAUFPN010000110.1"/>
</dbReference>
<organism evidence="1 2">
    <name type="scientific">Paeniroseomonas aquatica</name>
    <dbReference type="NCBI Taxonomy" id="373043"/>
    <lineage>
        <taxon>Bacteria</taxon>
        <taxon>Pseudomonadati</taxon>
        <taxon>Pseudomonadota</taxon>
        <taxon>Alphaproteobacteria</taxon>
        <taxon>Acetobacterales</taxon>
        <taxon>Acetobacteraceae</taxon>
        <taxon>Paeniroseomonas</taxon>
    </lineage>
</organism>
<gene>
    <name evidence="1" type="ORF">QWZ14_10580</name>
</gene>
<dbReference type="EMBL" id="JAUFPN010000110">
    <property type="protein sequence ID" value="MDN3564812.1"/>
    <property type="molecule type" value="Genomic_DNA"/>
</dbReference>
<keyword evidence="2" id="KW-1185">Reference proteome</keyword>
<dbReference type="Proteomes" id="UP001529369">
    <property type="component" value="Unassembled WGS sequence"/>
</dbReference>
<proteinExistence type="predicted"/>
<protein>
    <submittedName>
        <fullName evidence="1">DUF1826 domain-containing protein</fullName>
    </submittedName>
</protein>
<reference evidence="2" key="1">
    <citation type="journal article" date="2019" name="Int. J. Syst. Evol. Microbiol.">
        <title>The Global Catalogue of Microorganisms (GCM) 10K type strain sequencing project: providing services to taxonomists for standard genome sequencing and annotation.</title>
        <authorList>
            <consortium name="The Broad Institute Genomics Platform"/>
            <consortium name="The Broad Institute Genome Sequencing Center for Infectious Disease"/>
            <person name="Wu L."/>
            <person name="Ma J."/>
        </authorList>
    </citation>
    <scope>NUCLEOTIDE SEQUENCE [LARGE SCALE GENOMIC DNA]</scope>
    <source>
        <strain evidence="2">CECT 7131</strain>
    </source>
</reference>
<accession>A0ABT8A4V7</accession>
<comment type="caution">
    <text evidence="1">The sequence shown here is derived from an EMBL/GenBank/DDBJ whole genome shotgun (WGS) entry which is preliminary data.</text>
</comment>
<name>A0ABT8A4V7_9PROT</name>
<evidence type="ECO:0000313" key="1">
    <source>
        <dbReference type="EMBL" id="MDN3564812.1"/>
    </source>
</evidence>